<accession>A0A8J3ETC2</accession>
<evidence type="ECO:0000313" key="7">
    <source>
        <dbReference type="EMBL" id="GGH93457.1"/>
    </source>
</evidence>
<dbReference type="InterPro" id="IPR007452">
    <property type="entry name" value="TamB_C"/>
</dbReference>
<keyword evidence="10" id="KW-1185">Reference proteome</keyword>
<dbReference type="EMBL" id="BMGZ01000001">
    <property type="protein sequence ID" value="GGH93457.1"/>
    <property type="molecule type" value="Genomic_DNA"/>
</dbReference>
<dbReference type="GO" id="GO:0097347">
    <property type="term" value="C:TAM protein secretion complex"/>
    <property type="evidence" value="ECO:0007669"/>
    <property type="project" value="TreeGrafter"/>
</dbReference>
<dbReference type="GO" id="GO:0009306">
    <property type="term" value="P:protein secretion"/>
    <property type="evidence" value="ECO:0007669"/>
    <property type="project" value="InterPro"/>
</dbReference>
<keyword evidence="2 5" id="KW-0812">Transmembrane</keyword>
<comment type="caution">
    <text evidence="7">The sequence shown here is derived from an EMBL/GenBank/DDBJ whole genome shotgun (WGS) entry which is preliminary data.</text>
</comment>
<dbReference type="PANTHER" id="PTHR36985">
    <property type="entry name" value="TRANSLOCATION AND ASSEMBLY MODULE SUBUNIT TAMB"/>
    <property type="match status" value="1"/>
</dbReference>
<protein>
    <recommendedName>
        <fullName evidence="6">Translocation and assembly module TamB C-terminal domain-containing protein</fullName>
    </recommendedName>
</protein>
<reference evidence="8 10" key="2">
    <citation type="submission" date="2020-02" db="EMBL/GenBank/DDBJ databases">
        <title>Genome sequence of Parvularcula flava strain NH6-79.</title>
        <authorList>
            <person name="Abdul Karim M.H."/>
            <person name="Lam M.Q."/>
            <person name="Chen S.J."/>
            <person name="Yahya A."/>
            <person name="Shahir S."/>
            <person name="Shamsir M.S."/>
            <person name="Chong C.S."/>
        </authorList>
    </citation>
    <scope>NUCLEOTIDE SEQUENCE [LARGE SCALE GENOMIC DNA]</scope>
    <source>
        <strain evidence="8 10">NH6-79</strain>
    </source>
</reference>
<evidence type="ECO:0000313" key="9">
    <source>
        <dbReference type="Proteomes" id="UP000621856"/>
    </source>
</evidence>
<proteinExistence type="predicted"/>
<evidence type="ECO:0000256" key="5">
    <source>
        <dbReference type="SAM" id="Phobius"/>
    </source>
</evidence>
<dbReference type="Proteomes" id="UP000818603">
    <property type="component" value="Unassembled WGS sequence"/>
</dbReference>
<dbReference type="Proteomes" id="UP000621856">
    <property type="component" value="Unassembled WGS sequence"/>
</dbReference>
<dbReference type="GO" id="GO:0005886">
    <property type="term" value="C:plasma membrane"/>
    <property type="evidence" value="ECO:0007669"/>
    <property type="project" value="InterPro"/>
</dbReference>
<reference evidence="7" key="3">
    <citation type="submission" date="2020-09" db="EMBL/GenBank/DDBJ databases">
        <authorList>
            <person name="Sun Q."/>
            <person name="Zhou Y."/>
        </authorList>
    </citation>
    <scope>NUCLEOTIDE SEQUENCE</scope>
    <source>
        <strain evidence="7">CGMCC 1.14984</strain>
    </source>
</reference>
<dbReference type="Pfam" id="PF04357">
    <property type="entry name" value="TamB"/>
    <property type="match status" value="1"/>
</dbReference>
<evidence type="ECO:0000256" key="1">
    <source>
        <dbReference type="ARBA" id="ARBA00004167"/>
    </source>
</evidence>
<feature type="domain" description="Translocation and assembly module TamB C-terminal" evidence="6">
    <location>
        <begin position="953"/>
        <end position="1309"/>
    </location>
</feature>
<gene>
    <name evidence="8" type="ORF">FF098_002625</name>
    <name evidence="7" type="ORF">GCM10011355_05340</name>
</gene>
<evidence type="ECO:0000256" key="2">
    <source>
        <dbReference type="ARBA" id="ARBA00022692"/>
    </source>
</evidence>
<evidence type="ECO:0000256" key="4">
    <source>
        <dbReference type="ARBA" id="ARBA00023136"/>
    </source>
</evidence>
<comment type="subcellular location">
    <subcellularLocation>
        <location evidence="1">Membrane</location>
        <topology evidence="1">Single-pass membrane protein</topology>
    </subcellularLocation>
</comment>
<keyword evidence="3 5" id="KW-1133">Transmembrane helix</keyword>
<sequence length="1309" mass="138311">MRLAFNIVLIIGALIIGAVIVTWLYFVHTPPGRDFLKTRAESVAQQVVRDQLQSELTIGELENGLPGRIAINDITLSADGEVWFEADRAVMVWNPFALMNRKVLIREFTLQDADLYALPPERPAPEEETEDEPFSLPQELPWIDIERISISPLRLADGIAGDARTIRAEGRFSTADNRLSSDLTVTTGDNDDLIRALVKTQRRILTVDLTAKSSESGLVNHYLDARGPVDIALTGKGPLNKWAGTLSADAAAYGTAELEFTGDLSSRDSLSLTGSVSPGTQWPEAASEAAGDTLILDLAVTTSMGRRTVRMQTIEGAFGTLSGEVTGIGDDGTIDNGNVELTLDLASTYAQTIGASTIAGQNVLAGQVTYDSDGDVAATGTLQTPAGQIAFTDLDYAEETLTGDISVSMAQLPIDDETLNELFPRGLNASANITYGQARVRAQNIDLYSGQQRGNAGIVLSGSADYDMDAERVSSSGSLSVAPRIVAIFTDAVSFDGPLRNRFSVNGPLDNLALELTSDYAAGSLSDQAFAAGVLEASFNGLPGRPDGSLRLQSADNSYTGRVILDTLQSDDIVARDISFSSSFLTVAGDARVNPETMAATGTLQLETAGDVAVSAERTVSGTANLTFDTAMQGETRTVSADITASNFRTTDASLEALELSVRGTAQNADVNLTAQNVILPNDYLVTSLTSEATIGQTEEGFAADIASFVARTGAGTPDETIRLLAPTRVAYADGVVTFAETRIDSFDRSEFIVAGQYGPNRWVLDASGSAVRIPGLQSPLTFEIDLDTDEAVPGTVTLSGEVQDQNDELHRLTARGEWNGETLALRARLRDASNDFPGELNLSIPVALVRGESLSVSTGDGAINGRFVYDAGIENIVAFVPMDENFLTGQLVSEIDISGTVDQPAITGSARLVDGRFEEPRSGAVLNDMNGNLTFSYDAGGSTGSFTVTASDATGRANAFDLSGDLLFGDVAGEAGSSVEGTLALNRATLIESSDLSVTVSSNLDLSGTARDMLLAGNIDIQNFDAIIPETPSRKSYTPVTVVRVDENNDPVRPEREEVEAPTPVTVSLDLTISADNQIYISGRGLQSEWQADLDVTGTATSPVLNGQIENVDGVFEFAGRRFEITNGDIIFNEPNGLTPRLDLSASYEAETAARGDVTATIRVTGSAESPTIRLTSTPTLPQEDIMSLILFGKDPGQLTAYESLQIAQSVATLTATGPFGGGGITNSLRRSAGLDTLSFGEDAETGGGTLTVGKYVSDDVYVSATQGLGDAGNSVSVTYEVSDHITVESTLEETGAQSVSANYKKDY</sequence>
<name>A0A8J3ETC2_9PROT</name>
<evidence type="ECO:0000313" key="10">
    <source>
        <dbReference type="Proteomes" id="UP000818603"/>
    </source>
</evidence>
<organism evidence="7 9">
    <name type="scientific">Aquisalinus luteolus</name>
    <dbReference type="NCBI Taxonomy" id="1566827"/>
    <lineage>
        <taxon>Bacteria</taxon>
        <taxon>Pseudomonadati</taxon>
        <taxon>Pseudomonadota</taxon>
        <taxon>Alphaproteobacteria</taxon>
        <taxon>Parvularculales</taxon>
        <taxon>Parvularculaceae</taxon>
        <taxon>Aquisalinus</taxon>
    </lineage>
</organism>
<dbReference type="RefSeq" id="WP_155136970.1">
    <property type="nucleotide sequence ID" value="NZ_BMGZ01000001.1"/>
</dbReference>
<feature type="transmembrane region" description="Helical" evidence="5">
    <location>
        <begin position="7"/>
        <end position="26"/>
    </location>
</feature>
<evidence type="ECO:0000256" key="3">
    <source>
        <dbReference type="ARBA" id="ARBA00022989"/>
    </source>
</evidence>
<keyword evidence="4 5" id="KW-0472">Membrane</keyword>
<reference evidence="7" key="1">
    <citation type="journal article" date="2014" name="Int. J. Syst. Evol. Microbiol.">
        <title>Complete genome sequence of Corynebacterium casei LMG S-19264T (=DSM 44701T), isolated from a smear-ripened cheese.</title>
        <authorList>
            <consortium name="US DOE Joint Genome Institute (JGI-PGF)"/>
            <person name="Walter F."/>
            <person name="Albersmeier A."/>
            <person name="Kalinowski J."/>
            <person name="Ruckert C."/>
        </authorList>
    </citation>
    <scope>NUCLEOTIDE SEQUENCE</scope>
    <source>
        <strain evidence="7">CGMCC 1.14984</strain>
    </source>
</reference>
<evidence type="ECO:0000313" key="8">
    <source>
        <dbReference type="EMBL" id="NHK26802.1"/>
    </source>
</evidence>
<dbReference type="PANTHER" id="PTHR36985:SF1">
    <property type="entry name" value="TRANSLOCATION AND ASSEMBLY MODULE SUBUNIT TAMB"/>
    <property type="match status" value="1"/>
</dbReference>
<dbReference type="EMBL" id="VCJR02000001">
    <property type="protein sequence ID" value="NHK26802.1"/>
    <property type="molecule type" value="Genomic_DNA"/>
</dbReference>
<evidence type="ECO:0000259" key="6">
    <source>
        <dbReference type="Pfam" id="PF04357"/>
    </source>
</evidence>